<evidence type="ECO:0000259" key="3">
    <source>
        <dbReference type="PROSITE" id="PS50853"/>
    </source>
</evidence>
<dbReference type="InterPro" id="IPR022265">
    <property type="entry name" value="CHP03790"/>
</dbReference>
<feature type="transmembrane region" description="Helical" evidence="1">
    <location>
        <begin position="35"/>
        <end position="54"/>
    </location>
</feature>
<dbReference type="SUPFAM" id="SSF49299">
    <property type="entry name" value="PKD domain"/>
    <property type="match status" value="1"/>
</dbReference>
<dbReference type="PROSITE" id="PS50853">
    <property type="entry name" value="FN3"/>
    <property type="match status" value="1"/>
</dbReference>
<evidence type="ECO:0000259" key="2">
    <source>
        <dbReference type="PROSITE" id="PS50093"/>
    </source>
</evidence>
<comment type="caution">
    <text evidence="4">The sequence shown here is derived from an EMBL/GenBank/DDBJ whole genome shotgun (WGS) entry which is preliminary data.</text>
</comment>
<gene>
    <name evidence="4" type="ORF">US91_C0008G0044</name>
</gene>
<accession>A0A0G0M8C9</accession>
<dbReference type="Gene3D" id="2.60.40.10">
    <property type="entry name" value="Immunoglobulins"/>
    <property type="match status" value="1"/>
</dbReference>
<keyword evidence="1" id="KW-0812">Transmembrane</keyword>
<evidence type="ECO:0000313" key="4">
    <source>
        <dbReference type="EMBL" id="KKQ69924.1"/>
    </source>
</evidence>
<dbReference type="Proteomes" id="UP000034022">
    <property type="component" value="Unassembled WGS sequence"/>
</dbReference>
<keyword evidence="1" id="KW-0472">Membrane</keyword>
<dbReference type="InterPro" id="IPR003961">
    <property type="entry name" value="FN3_dom"/>
</dbReference>
<protein>
    <submittedName>
        <fullName evidence="4">Fibronectin, type III domain protein</fullName>
    </submittedName>
</protein>
<feature type="domain" description="PKD" evidence="2">
    <location>
        <begin position="1256"/>
        <end position="1305"/>
    </location>
</feature>
<name>A0A0G0M8C9_9BACT</name>
<dbReference type="CDD" id="cd00146">
    <property type="entry name" value="PKD"/>
    <property type="match status" value="1"/>
</dbReference>
<keyword evidence="1" id="KW-1133">Transmembrane helix</keyword>
<dbReference type="InterPro" id="IPR035986">
    <property type="entry name" value="PKD_dom_sf"/>
</dbReference>
<dbReference type="Pfam" id="PF18911">
    <property type="entry name" value="PKD_4"/>
    <property type="match status" value="1"/>
</dbReference>
<dbReference type="InterPro" id="IPR000601">
    <property type="entry name" value="PKD_dom"/>
</dbReference>
<dbReference type="InterPro" id="IPR013783">
    <property type="entry name" value="Ig-like_fold"/>
</dbReference>
<reference evidence="4 5" key="1">
    <citation type="journal article" date="2015" name="Nature">
        <title>rRNA introns, odd ribosomes, and small enigmatic genomes across a large radiation of phyla.</title>
        <authorList>
            <person name="Brown C.T."/>
            <person name="Hug L.A."/>
            <person name="Thomas B.C."/>
            <person name="Sharon I."/>
            <person name="Castelle C.J."/>
            <person name="Singh A."/>
            <person name="Wilkins M.J."/>
            <person name="Williams K.H."/>
            <person name="Banfield J.F."/>
        </authorList>
    </citation>
    <scope>NUCLEOTIDE SEQUENCE [LARGE SCALE GENOMIC DNA]</scope>
</reference>
<dbReference type="CDD" id="cd00063">
    <property type="entry name" value="FN3"/>
    <property type="match status" value="1"/>
</dbReference>
<proteinExistence type="predicted"/>
<dbReference type="EMBL" id="LBUU01000008">
    <property type="protein sequence ID" value="KKQ69924.1"/>
    <property type="molecule type" value="Genomic_DNA"/>
</dbReference>
<dbReference type="PATRIC" id="fig|1618638.3.peg.941"/>
<dbReference type="NCBIfam" id="TIGR03790">
    <property type="entry name" value="TIGR03790 family protein"/>
    <property type="match status" value="1"/>
</dbReference>
<organism evidence="4 5">
    <name type="scientific">Candidatus Falkowbacteria bacterium GW2011_GWE1_38_31</name>
    <dbReference type="NCBI Taxonomy" id="1618638"/>
    <lineage>
        <taxon>Bacteria</taxon>
        <taxon>Candidatus Falkowiibacteriota</taxon>
    </lineage>
</organism>
<sequence length="1333" mass="146607">MWREYSAPTPAPTTSLNFIILNNPMHPQPNPPKKAMAFFALPFLFFFFLIFFSFSANAFPCSQYTSTQAVPTGFGAAYNTVSTQKELLVKTDCAQTQVNAEIGNGQATQYIYKYGYVWKNSKWEQIEFTPTGASYSLWLVAKAKVDVVFSAEDMLKDNYLLVYICSWTGTAWKCGCRDALCAQNFWQLQKFKYIPTACTENWTCGNWSACQNNLQTRTCTDQNKCGTATSKPAESQACTTVCTENWTCGEWNACQNSTQIRSCIDQNNCGTLSQRPLLNQSCSGTSTCQDNDGDGYDNCALGQSGDDGKAIDCNDNEKFAYPGGQETCDTIDNNCNGQTDEGCDDDKDGYCDKNLKVYRVNTMCSKTPYIEGRSGDDCDDAKGAINLGATEICGNGIDEDCSGADLACACTENWVCTDFGACLNNIQTRTCIDQNKCGTSANLPALSQACVVCANECSSAEIGCLGQNTSWSCGEAGDGDICLEKINKPCNYSGGEICNTNTGKCELINTLYSPIDYPENNQEFALGSNIFFSAYAQYGKAPYSYEWKSDKAGIIGSASYLSINSLALGMHKITLVTKDSASAEYSSSIFVIVSNNLIIGGQEDVAGGIREYYKGDTVYFSASVQGGILPYSYILSSDKDGVINSASSNNSSEREYDNTSYYFFNTNTLSEGLHSIVLLVADNGGKSAQMAWQIKINPIDVSKVKCFDYTGCDDKNICTTDVCKNPSTISATCSNTVVSTCQNNDGCCPSGCTNGNDNNCTISVNNDDSAKLLVIYNDKCATDNNKNGIKDYVEIAEYYKLKRDVPAVNMLPVYPSTEGGGCYSYYYKDVKYSSFYNEIVKTIQAKLVEVGEDKIYYFLLVGLPSSITPLDSYGTRSLDHALMTVNSIATSTDYSTGWNGNNPYFNPVAIKTQSDRHFNHSYKYGGKNIYPVVRMDNFELLNRALYGEKYIVNESGYYSGTGYVDTRYSKFTDEYLDTNYPAFSDSSSYGTGDRWMAYGKRIADRLSWNYKWQVGEQEIGESGAVFTDGSSAEKAPNAIWYEGWYNFGKYNNVFNWKVGAFACDLNSDSGTNFLKKAFVAGLTAGTGVTGEPYLTGHPRPEIFLNYMLSGYNLAESSALSYPVLRWRDITFGDPLYNPFKIKTKIKDTTLPVIAQVFSETNLSNSATTSDIIIRLSQNPVMPDVATYKVVYGLTTAYGDTLDYDEIYYIERRITLNNLNPDTLYHYKVYAKDPVGNIAQSADQTFKTSANKTILPATVTASASAQTGAAPMTVNFTASFGEVPAKFEWNFADGTTSTVQNPTHSFNKGFYKVVLRAEFVSGLSRAKELLIIAK</sequence>
<dbReference type="PROSITE" id="PS50093">
    <property type="entry name" value="PKD"/>
    <property type="match status" value="1"/>
</dbReference>
<evidence type="ECO:0000256" key="1">
    <source>
        <dbReference type="SAM" id="Phobius"/>
    </source>
</evidence>
<dbReference type="InterPro" id="IPR021655">
    <property type="entry name" value="Put_metal-bd"/>
</dbReference>
<dbReference type="Pfam" id="PF11617">
    <property type="entry name" value="Cu-binding_MopE"/>
    <property type="match status" value="2"/>
</dbReference>
<feature type="domain" description="Fibronectin type-III" evidence="3">
    <location>
        <begin position="1158"/>
        <end position="1250"/>
    </location>
</feature>
<evidence type="ECO:0000313" key="5">
    <source>
        <dbReference type="Proteomes" id="UP000034022"/>
    </source>
</evidence>